<dbReference type="Proteomes" id="UP000244168">
    <property type="component" value="Unassembled WGS sequence"/>
</dbReference>
<feature type="chain" id="PRO_5015678614" description="Outer membrane protein with beta-barrel domain" evidence="1">
    <location>
        <begin position="47"/>
        <end position="238"/>
    </location>
</feature>
<keyword evidence="1" id="KW-0732">Signal</keyword>
<protein>
    <recommendedName>
        <fullName evidence="4">Outer membrane protein with beta-barrel domain</fullName>
    </recommendedName>
</protein>
<organism evidence="2 3">
    <name type="scientific">Mucilaginibacter yixingensis</name>
    <dbReference type="NCBI Taxonomy" id="1295612"/>
    <lineage>
        <taxon>Bacteria</taxon>
        <taxon>Pseudomonadati</taxon>
        <taxon>Bacteroidota</taxon>
        <taxon>Sphingobacteriia</taxon>
        <taxon>Sphingobacteriales</taxon>
        <taxon>Sphingobacteriaceae</taxon>
        <taxon>Mucilaginibacter</taxon>
    </lineage>
</organism>
<dbReference type="AlphaFoldDB" id="A0A2T5J8C9"/>
<accession>A0A2T5J8C9</accession>
<gene>
    <name evidence="2" type="ORF">C8P68_105225</name>
</gene>
<dbReference type="EMBL" id="QAOQ01000005">
    <property type="protein sequence ID" value="PTQ95717.1"/>
    <property type="molecule type" value="Genomic_DNA"/>
</dbReference>
<keyword evidence="3" id="KW-1185">Reference proteome</keyword>
<evidence type="ECO:0008006" key="4">
    <source>
        <dbReference type="Google" id="ProtNLM"/>
    </source>
</evidence>
<evidence type="ECO:0000256" key="1">
    <source>
        <dbReference type="SAM" id="SignalP"/>
    </source>
</evidence>
<dbReference type="SUPFAM" id="SSF56925">
    <property type="entry name" value="OMPA-like"/>
    <property type="match status" value="1"/>
</dbReference>
<reference evidence="2 3" key="1">
    <citation type="submission" date="2018-04" db="EMBL/GenBank/DDBJ databases">
        <title>Genomic Encyclopedia of Archaeal and Bacterial Type Strains, Phase II (KMG-II): from individual species to whole genera.</title>
        <authorList>
            <person name="Goeker M."/>
        </authorList>
    </citation>
    <scope>NUCLEOTIDE SEQUENCE [LARGE SCALE GENOMIC DNA]</scope>
    <source>
        <strain evidence="2 3">DSM 26809</strain>
    </source>
</reference>
<evidence type="ECO:0000313" key="2">
    <source>
        <dbReference type="EMBL" id="PTQ95717.1"/>
    </source>
</evidence>
<evidence type="ECO:0000313" key="3">
    <source>
        <dbReference type="Proteomes" id="UP000244168"/>
    </source>
</evidence>
<feature type="signal peptide" evidence="1">
    <location>
        <begin position="1"/>
        <end position="46"/>
    </location>
</feature>
<dbReference type="Gene3D" id="2.40.160.20">
    <property type="match status" value="1"/>
</dbReference>
<name>A0A2T5J8C9_9SPHI</name>
<proteinExistence type="predicted"/>
<comment type="caution">
    <text evidence="2">The sequence shown here is derived from an EMBL/GenBank/DDBJ whole genome shotgun (WGS) entry which is preliminary data.</text>
</comment>
<dbReference type="InterPro" id="IPR011250">
    <property type="entry name" value="OMP/PagP_B-barrel"/>
</dbReference>
<sequence>MGVFQPNRIMFNLIIAEQHRAAKNLKALIKIALILLFTLNFSSAHAQDFFPEQTDYGFRFGADFDLPGKNLSADYRPGVNYNLSLMRYFEKFTVDVTAGYRQFQAKYPTLSQATNTGTTGVFTTSPFESFALSVGAVYNLPLGDNTKLYGGLNSGFYFTSYSVSYQDENTSFYEGSSSKQAYVAPKIGAAFAINNNLDFDVHAAYNVFTEHYEVNSRTGESGTLFTSFSAGVGLVFKF</sequence>